<name>J3M8J8_ORYBR</name>
<dbReference type="HOGENOM" id="CLU_108231_1_0_1"/>
<reference evidence="2" key="1">
    <citation type="journal article" date="2013" name="Nat. Commun.">
        <title>Whole-genome sequencing of Oryza brachyantha reveals mechanisms underlying Oryza genome evolution.</title>
        <authorList>
            <person name="Chen J."/>
            <person name="Huang Q."/>
            <person name="Gao D."/>
            <person name="Wang J."/>
            <person name="Lang Y."/>
            <person name="Liu T."/>
            <person name="Li B."/>
            <person name="Bai Z."/>
            <person name="Luis Goicoechea J."/>
            <person name="Liang C."/>
            <person name="Chen C."/>
            <person name="Zhang W."/>
            <person name="Sun S."/>
            <person name="Liao Y."/>
            <person name="Zhang X."/>
            <person name="Yang L."/>
            <person name="Song C."/>
            <person name="Wang M."/>
            <person name="Shi J."/>
            <person name="Liu G."/>
            <person name="Liu J."/>
            <person name="Zhou H."/>
            <person name="Zhou W."/>
            <person name="Yu Q."/>
            <person name="An N."/>
            <person name="Chen Y."/>
            <person name="Cai Q."/>
            <person name="Wang B."/>
            <person name="Liu B."/>
            <person name="Min J."/>
            <person name="Huang Y."/>
            <person name="Wu H."/>
            <person name="Li Z."/>
            <person name="Zhang Y."/>
            <person name="Yin Y."/>
            <person name="Song W."/>
            <person name="Jiang J."/>
            <person name="Jackson S.A."/>
            <person name="Wing R.A."/>
            <person name="Wang J."/>
            <person name="Chen M."/>
        </authorList>
    </citation>
    <scope>NUCLEOTIDE SEQUENCE [LARGE SCALE GENOMIC DNA]</scope>
    <source>
        <strain evidence="2">cv. IRGC 101232</strain>
    </source>
</reference>
<reference evidence="2" key="2">
    <citation type="submission" date="2013-04" db="UniProtKB">
        <authorList>
            <consortium name="EnsemblPlants"/>
        </authorList>
    </citation>
    <scope>IDENTIFICATION</scope>
</reference>
<feature type="region of interest" description="Disordered" evidence="1">
    <location>
        <begin position="1"/>
        <end position="31"/>
    </location>
</feature>
<feature type="region of interest" description="Disordered" evidence="1">
    <location>
        <begin position="77"/>
        <end position="96"/>
    </location>
</feature>
<evidence type="ECO:0000313" key="3">
    <source>
        <dbReference type="Proteomes" id="UP000006038"/>
    </source>
</evidence>
<dbReference type="PANTHER" id="PTHR33647">
    <property type="entry name" value="OS01G0793900 PROTEIN"/>
    <property type="match status" value="1"/>
</dbReference>
<keyword evidence="3" id="KW-1185">Reference proteome</keyword>
<accession>J3M8J8</accession>
<dbReference type="OMA" id="GNCACQA"/>
<dbReference type="PANTHER" id="PTHR33647:SF12">
    <property type="entry name" value="OS05G0498666 PROTEIN"/>
    <property type="match status" value="1"/>
</dbReference>
<protein>
    <submittedName>
        <fullName evidence="2">Uncharacterized protein</fullName>
    </submittedName>
</protein>
<evidence type="ECO:0000256" key="1">
    <source>
        <dbReference type="SAM" id="MobiDB-lite"/>
    </source>
</evidence>
<proteinExistence type="predicted"/>
<dbReference type="Proteomes" id="UP000006038">
    <property type="component" value="Chromosome 5"/>
</dbReference>
<evidence type="ECO:0000313" key="2">
    <source>
        <dbReference type="EnsemblPlants" id="OB05G29220.1"/>
    </source>
</evidence>
<dbReference type="Gramene" id="OB05G29220.1">
    <property type="protein sequence ID" value="OB05G29220.1"/>
    <property type="gene ID" value="OB05G29220"/>
</dbReference>
<organism evidence="2">
    <name type="scientific">Oryza brachyantha</name>
    <name type="common">malo sina</name>
    <dbReference type="NCBI Taxonomy" id="4533"/>
    <lineage>
        <taxon>Eukaryota</taxon>
        <taxon>Viridiplantae</taxon>
        <taxon>Streptophyta</taxon>
        <taxon>Embryophyta</taxon>
        <taxon>Tracheophyta</taxon>
        <taxon>Spermatophyta</taxon>
        <taxon>Magnoliopsida</taxon>
        <taxon>Liliopsida</taxon>
        <taxon>Poales</taxon>
        <taxon>Poaceae</taxon>
        <taxon>BOP clade</taxon>
        <taxon>Oryzoideae</taxon>
        <taxon>Oryzeae</taxon>
        <taxon>Oryzinae</taxon>
        <taxon>Oryza</taxon>
    </lineage>
</organism>
<dbReference type="EnsemblPlants" id="OB05G29220.1">
    <property type="protein sequence ID" value="OB05G29220.1"/>
    <property type="gene ID" value="OB05G29220"/>
</dbReference>
<sequence length="96" mass="10446">MGNCAAPSRPAASWTDEYDDGEPGSPEREEMAGVEVRIRISKRQLQELLENAAVAGCGGDEKVLACIIDAGEVVGHHHHHRHWQPTLQSIPEAVEP</sequence>
<dbReference type="AlphaFoldDB" id="J3M8J8"/>